<gene>
    <name evidence="3" type="ORF">NCTC8105_01983</name>
</gene>
<evidence type="ECO:0000256" key="1">
    <source>
        <dbReference type="SAM" id="Phobius"/>
    </source>
</evidence>
<feature type="domain" description="Tli3-like" evidence="2">
    <location>
        <begin position="68"/>
        <end position="174"/>
    </location>
</feature>
<dbReference type="RefSeq" id="WP_051874115.1">
    <property type="nucleotide sequence ID" value="NZ_CAUEKE010000006.1"/>
</dbReference>
<dbReference type="Pfam" id="PF24316">
    <property type="entry name" value="Tli3"/>
    <property type="match status" value="1"/>
</dbReference>
<evidence type="ECO:0000313" key="4">
    <source>
        <dbReference type="Proteomes" id="UP000254821"/>
    </source>
</evidence>
<reference evidence="3 4" key="1">
    <citation type="submission" date="2018-06" db="EMBL/GenBank/DDBJ databases">
        <authorList>
            <consortium name="Pathogen Informatics"/>
            <person name="Doyle S."/>
        </authorList>
    </citation>
    <scope>NUCLEOTIDE SEQUENCE [LARGE SCALE GENOMIC DNA]</scope>
    <source>
        <strain evidence="3 4">NCTC8105</strain>
    </source>
</reference>
<feature type="transmembrane region" description="Helical" evidence="1">
    <location>
        <begin position="38"/>
        <end position="57"/>
    </location>
</feature>
<keyword evidence="1" id="KW-1133">Transmembrane helix</keyword>
<sequence length="284" mass="32858">MMQSEIAAFYLWLVPLWSALVLFIIGGVMLWKGKRWRYWGALPLLLGAIALIPLPIFTAQKTVPTGEKPQQVIYRFDDHRYLVLIGYNCEGALWFVDNKKNIKTEIIDSFFRLSSFKYIHPSTQYIAVPFRDLSAILVSKDGGRSFILNQMARFSPGGGAIKYSDKPKKEDFVSFTVVDDRGYFMTKQGDLYLSSAPFGERWGLDYTSLNSLIYRWKIFADWDNFQNPPHQVPEVKNYTGWDHMKCNWNEAPPIKPNPMYQFQQAVLKWESYTLGAPIYFGLKA</sequence>
<keyword evidence="1" id="KW-0812">Transmembrane</keyword>
<dbReference type="Proteomes" id="UP000254821">
    <property type="component" value="Unassembled WGS sequence"/>
</dbReference>
<evidence type="ECO:0000313" key="3">
    <source>
        <dbReference type="EMBL" id="STQ79885.1"/>
    </source>
</evidence>
<organism evidence="3 4">
    <name type="scientific">Hafnia alvei</name>
    <dbReference type="NCBI Taxonomy" id="569"/>
    <lineage>
        <taxon>Bacteria</taxon>
        <taxon>Pseudomonadati</taxon>
        <taxon>Pseudomonadota</taxon>
        <taxon>Gammaproteobacteria</taxon>
        <taxon>Enterobacterales</taxon>
        <taxon>Hafniaceae</taxon>
        <taxon>Hafnia</taxon>
    </lineage>
</organism>
<protein>
    <recommendedName>
        <fullName evidence="2">Tli3-like domain-containing protein</fullName>
    </recommendedName>
</protein>
<evidence type="ECO:0000259" key="2">
    <source>
        <dbReference type="Pfam" id="PF24316"/>
    </source>
</evidence>
<accession>A0A377PHT5</accession>
<proteinExistence type="predicted"/>
<dbReference type="AlphaFoldDB" id="A0A377PHT5"/>
<feature type="transmembrane region" description="Helical" evidence="1">
    <location>
        <begin position="6"/>
        <end position="31"/>
    </location>
</feature>
<name>A0A377PHT5_HAFAL</name>
<dbReference type="InterPro" id="IPR057562">
    <property type="entry name" value="Tli3-like_dom"/>
</dbReference>
<keyword evidence="1" id="KW-0472">Membrane</keyword>
<dbReference type="EMBL" id="UGHP01000001">
    <property type="protein sequence ID" value="STQ79885.1"/>
    <property type="molecule type" value="Genomic_DNA"/>
</dbReference>